<gene>
    <name evidence="2" type="ORF">LQ50_05715</name>
</gene>
<keyword evidence="1" id="KW-0472">Membrane</keyword>
<accession>A0A0B0IMF8</accession>
<dbReference type="OrthoDB" id="2630335at2"/>
<sequence length="105" mass="12311">MLVFIKDVGRSIELLFFLALGFYLTVSVAEAFYGSFGIEFTGNIWVNWFGISFFLFVIYTVIMGLFLFKHVGFYRKFLELKLYWVLCCVAIYIIVIPFIRGENPF</sequence>
<evidence type="ECO:0000313" key="3">
    <source>
        <dbReference type="Proteomes" id="UP000030832"/>
    </source>
</evidence>
<organism evidence="2 3">
    <name type="scientific">Halalkalibacter okhensis</name>
    <dbReference type="NCBI Taxonomy" id="333138"/>
    <lineage>
        <taxon>Bacteria</taxon>
        <taxon>Bacillati</taxon>
        <taxon>Bacillota</taxon>
        <taxon>Bacilli</taxon>
        <taxon>Bacillales</taxon>
        <taxon>Bacillaceae</taxon>
        <taxon>Halalkalibacter</taxon>
    </lineage>
</organism>
<keyword evidence="1" id="KW-1133">Transmembrane helix</keyword>
<dbReference type="RefSeq" id="WP_034626881.1">
    <property type="nucleotide sequence ID" value="NZ_JRJU01000004.1"/>
</dbReference>
<dbReference type="eggNOG" id="ENOG50308VZ">
    <property type="taxonomic scope" value="Bacteria"/>
</dbReference>
<dbReference type="Proteomes" id="UP000030832">
    <property type="component" value="Unassembled WGS sequence"/>
</dbReference>
<keyword evidence="3" id="KW-1185">Reference proteome</keyword>
<name>A0A0B0IMF8_9BACI</name>
<feature type="transmembrane region" description="Helical" evidence="1">
    <location>
        <begin position="80"/>
        <end position="99"/>
    </location>
</feature>
<evidence type="ECO:0000313" key="2">
    <source>
        <dbReference type="EMBL" id="KHF41254.1"/>
    </source>
</evidence>
<dbReference type="AlphaFoldDB" id="A0A0B0IMF8"/>
<evidence type="ECO:0000256" key="1">
    <source>
        <dbReference type="SAM" id="Phobius"/>
    </source>
</evidence>
<feature type="transmembrane region" description="Helical" evidence="1">
    <location>
        <begin position="12"/>
        <end position="33"/>
    </location>
</feature>
<proteinExistence type="predicted"/>
<dbReference type="EMBL" id="JRJU01000004">
    <property type="protein sequence ID" value="KHF41254.1"/>
    <property type="molecule type" value="Genomic_DNA"/>
</dbReference>
<protein>
    <submittedName>
        <fullName evidence="2">Uncharacterized protein</fullName>
    </submittedName>
</protein>
<keyword evidence="1" id="KW-0812">Transmembrane</keyword>
<reference evidence="2 3" key="1">
    <citation type="submission" date="2014-09" db="EMBL/GenBank/DDBJ databases">
        <title>Genome sequencing and annotation of Bacillus Okhensis strain Kh10-101T.</title>
        <authorList>
            <person name="Prakash J.S."/>
        </authorList>
    </citation>
    <scope>NUCLEOTIDE SEQUENCE [LARGE SCALE GENOMIC DNA]</scope>
    <source>
        <strain evidence="3">Kh10-101T</strain>
    </source>
</reference>
<comment type="caution">
    <text evidence="2">The sequence shown here is derived from an EMBL/GenBank/DDBJ whole genome shotgun (WGS) entry which is preliminary data.</text>
</comment>
<feature type="transmembrane region" description="Helical" evidence="1">
    <location>
        <begin position="45"/>
        <end position="68"/>
    </location>
</feature>